<organism evidence="2">
    <name type="scientific">termite gut metagenome</name>
    <dbReference type="NCBI Taxonomy" id="433724"/>
    <lineage>
        <taxon>unclassified sequences</taxon>
        <taxon>metagenomes</taxon>
        <taxon>organismal metagenomes</taxon>
    </lineage>
</organism>
<comment type="caution">
    <text evidence="2">The sequence shown here is derived from an EMBL/GenBank/DDBJ whole genome shotgun (WGS) entry which is preliminary data.</text>
</comment>
<accession>A0A5J4PRP7</accession>
<dbReference type="EMBL" id="SNRY01006890">
    <property type="protein sequence ID" value="KAA6311548.1"/>
    <property type="molecule type" value="Genomic_DNA"/>
</dbReference>
<evidence type="ECO:0000313" key="2">
    <source>
        <dbReference type="EMBL" id="KAA6311548.1"/>
    </source>
</evidence>
<gene>
    <name evidence="2" type="ORF">EZS27_037346</name>
</gene>
<evidence type="ECO:0000256" key="1">
    <source>
        <dbReference type="SAM" id="Phobius"/>
    </source>
</evidence>
<proteinExistence type="predicted"/>
<protein>
    <submittedName>
        <fullName evidence="2">Uncharacterized protein</fullName>
    </submittedName>
</protein>
<dbReference type="AlphaFoldDB" id="A0A5J4PRP7"/>
<keyword evidence="1" id="KW-1133">Transmembrane helix</keyword>
<keyword evidence="1" id="KW-0812">Transmembrane</keyword>
<feature type="transmembrane region" description="Helical" evidence="1">
    <location>
        <begin position="73"/>
        <end position="92"/>
    </location>
</feature>
<sequence>MSNEKIDTSAVYTLFEELKESLKQRNEKLVESAQVDMTAVKAMTERFENLIEEVKKLTKVNHHHVISIGSNKVFFSLVGMCIVILILSFAIYNQRQTISQYEDNDLKYRYIKMQGAGN</sequence>
<reference evidence="2" key="1">
    <citation type="submission" date="2019-03" db="EMBL/GenBank/DDBJ databases">
        <title>Single cell metagenomics reveals metabolic interactions within the superorganism composed of flagellate Streblomastix strix and complex community of Bacteroidetes bacteria on its surface.</title>
        <authorList>
            <person name="Treitli S.C."/>
            <person name="Kolisko M."/>
            <person name="Husnik F."/>
            <person name="Keeling P."/>
            <person name="Hampl V."/>
        </authorList>
    </citation>
    <scope>NUCLEOTIDE SEQUENCE</scope>
    <source>
        <strain evidence="2">STM</strain>
    </source>
</reference>
<keyword evidence="1" id="KW-0472">Membrane</keyword>
<name>A0A5J4PRP7_9ZZZZ</name>